<evidence type="ECO:0000313" key="6">
    <source>
        <dbReference type="Proteomes" id="UP000239990"/>
    </source>
</evidence>
<dbReference type="EMBL" id="PREU01000001">
    <property type="protein sequence ID" value="PPA78013.1"/>
    <property type="molecule type" value="Genomic_DNA"/>
</dbReference>
<dbReference type="RefSeq" id="WP_104141953.1">
    <property type="nucleotide sequence ID" value="NZ_PREU01000001.1"/>
</dbReference>
<dbReference type="GO" id="GO:0019853">
    <property type="term" value="P:L-ascorbic acid biosynthetic process"/>
    <property type="evidence" value="ECO:0007669"/>
    <property type="project" value="TreeGrafter"/>
</dbReference>
<dbReference type="InterPro" id="IPR005511">
    <property type="entry name" value="SMP-30"/>
</dbReference>
<keyword evidence="3" id="KW-0479">Metal-binding</keyword>
<accession>A0A2S5GYX3</accession>
<feature type="binding site" evidence="3">
    <location>
        <position position="17"/>
    </location>
    <ligand>
        <name>a divalent metal cation</name>
        <dbReference type="ChEBI" id="CHEBI:60240"/>
    </ligand>
</feature>
<dbReference type="Proteomes" id="UP000239990">
    <property type="component" value="Unassembled WGS sequence"/>
</dbReference>
<feature type="binding site" evidence="3">
    <location>
        <position position="123"/>
    </location>
    <ligand>
        <name>substrate</name>
    </ligand>
</feature>
<evidence type="ECO:0000259" key="4">
    <source>
        <dbReference type="Pfam" id="PF08450"/>
    </source>
</evidence>
<dbReference type="PRINTS" id="PR01790">
    <property type="entry name" value="SMP30FAMILY"/>
</dbReference>
<evidence type="ECO:0000313" key="5">
    <source>
        <dbReference type="EMBL" id="PPA78013.1"/>
    </source>
</evidence>
<dbReference type="Pfam" id="PF08450">
    <property type="entry name" value="SGL"/>
    <property type="match status" value="1"/>
</dbReference>
<feature type="binding site" evidence="3">
    <location>
        <position position="205"/>
    </location>
    <ligand>
        <name>a divalent metal cation</name>
        <dbReference type="ChEBI" id="CHEBI:60240"/>
    </ligand>
</feature>
<reference evidence="5 6" key="1">
    <citation type="submission" date="2018-02" db="EMBL/GenBank/DDBJ databases">
        <title>Draft Genome of Achromobacter spanius stain 6.</title>
        <authorList>
            <person name="Gunasekera T.S."/>
            <person name="Radwan O."/>
            <person name="Ruiz O.N."/>
        </authorList>
    </citation>
    <scope>NUCLEOTIDE SEQUENCE [LARGE SCALE GENOMIC DNA]</scope>
    <source>
        <strain evidence="5 6">6</strain>
    </source>
</reference>
<organism evidence="5 6">
    <name type="scientific">Achromobacter spanius</name>
    <dbReference type="NCBI Taxonomy" id="217203"/>
    <lineage>
        <taxon>Bacteria</taxon>
        <taxon>Pseudomonadati</taxon>
        <taxon>Pseudomonadota</taxon>
        <taxon>Betaproteobacteria</taxon>
        <taxon>Burkholderiales</taxon>
        <taxon>Alcaligenaceae</taxon>
        <taxon>Achromobacter</taxon>
    </lineage>
</organism>
<feature type="binding site" evidence="3">
    <location>
        <position position="103"/>
    </location>
    <ligand>
        <name>substrate</name>
    </ligand>
</feature>
<dbReference type="PANTHER" id="PTHR10907:SF47">
    <property type="entry name" value="REGUCALCIN"/>
    <property type="match status" value="1"/>
</dbReference>
<comment type="caution">
    <text evidence="5">The sequence shown here is derived from an EMBL/GenBank/DDBJ whole genome shotgun (WGS) entry which is preliminary data.</text>
</comment>
<protein>
    <submittedName>
        <fullName evidence="5">Gluconolactonase</fullName>
    </submittedName>
</protein>
<proteinExistence type="inferred from homology"/>
<feature type="binding site" evidence="3">
    <location>
        <position position="105"/>
    </location>
    <ligand>
        <name>substrate</name>
    </ligand>
</feature>
<dbReference type="OrthoDB" id="9775406at2"/>
<dbReference type="GO" id="GO:0005509">
    <property type="term" value="F:calcium ion binding"/>
    <property type="evidence" value="ECO:0007669"/>
    <property type="project" value="TreeGrafter"/>
</dbReference>
<comment type="cofactor">
    <cofactor evidence="3">
        <name>Zn(2+)</name>
        <dbReference type="ChEBI" id="CHEBI:29105"/>
    </cofactor>
    <text evidence="3">Binds 1 divalent metal cation per subunit.</text>
</comment>
<dbReference type="Gene3D" id="2.120.10.30">
    <property type="entry name" value="TolB, C-terminal domain"/>
    <property type="match status" value="1"/>
</dbReference>
<sequence length="294" mass="31522">MPAIAERVGDMLCGVGESPVWRASDQTYTWTDIPNKTLWRWSPASGEFAQWALPRMAGCIAMRGAGWLLGMEDGVYECDALLPDAPCHPRLLAPVAHAAPGMRFNDGRNDRQGRFVAGTMVMDMGRALAAGRLYRYSASARDLTVLVDDLIVPNGLAFSPDGKTMYLSDSHPSRALVWAFDYDVDSGTPHNRRPFIAALPAGRPDGAAVDADGCYWICGNDAGRVYRYTPDGRLDQTYTVPARKVAMCAFGGAGMDTLFITSIRPADAAPGALDGAVFALRPGARGLEETASAG</sequence>
<dbReference type="InterPro" id="IPR013658">
    <property type="entry name" value="SGL"/>
</dbReference>
<evidence type="ECO:0000256" key="2">
    <source>
        <dbReference type="PIRSR" id="PIRSR605511-1"/>
    </source>
</evidence>
<keyword evidence="3" id="KW-0862">Zinc</keyword>
<comment type="similarity">
    <text evidence="1">Belongs to the SMP-30/CGR1 family.</text>
</comment>
<feature type="domain" description="SMP-30/Gluconolactonase/LRE-like region" evidence="4">
    <location>
        <begin position="15"/>
        <end position="263"/>
    </location>
</feature>
<evidence type="ECO:0000256" key="3">
    <source>
        <dbReference type="PIRSR" id="PIRSR605511-2"/>
    </source>
</evidence>
<feature type="binding site" evidence="3">
    <location>
        <position position="154"/>
    </location>
    <ligand>
        <name>a divalent metal cation</name>
        <dbReference type="ChEBI" id="CHEBI:60240"/>
    </ligand>
</feature>
<dbReference type="PANTHER" id="PTHR10907">
    <property type="entry name" value="REGUCALCIN"/>
    <property type="match status" value="1"/>
</dbReference>
<dbReference type="AlphaFoldDB" id="A0A2S5GYX3"/>
<dbReference type="GO" id="GO:0004341">
    <property type="term" value="F:gluconolactonase activity"/>
    <property type="evidence" value="ECO:0007669"/>
    <property type="project" value="TreeGrafter"/>
</dbReference>
<evidence type="ECO:0000256" key="1">
    <source>
        <dbReference type="ARBA" id="ARBA00008853"/>
    </source>
</evidence>
<gene>
    <name evidence="5" type="ORF">C4E15_01625</name>
</gene>
<dbReference type="SUPFAM" id="SSF63829">
    <property type="entry name" value="Calcium-dependent phosphotriesterase"/>
    <property type="match status" value="1"/>
</dbReference>
<dbReference type="InterPro" id="IPR011042">
    <property type="entry name" value="6-blade_b-propeller_TolB-like"/>
</dbReference>
<name>A0A2S5GYX3_9BURK</name>
<feature type="active site" description="Proton donor/acceptor" evidence="2">
    <location>
        <position position="205"/>
    </location>
</feature>